<evidence type="ECO:0000313" key="3">
    <source>
        <dbReference type="RefSeq" id="XP_019774036.2"/>
    </source>
</evidence>
<feature type="compositionally biased region" description="Basic and acidic residues" evidence="1">
    <location>
        <begin position="1"/>
        <end position="17"/>
    </location>
</feature>
<gene>
    <name evidence="3" type="primary">LOC109547152</name>
</gene>
<feature type="compositionally biased region" description="Basic and acidic residues" evidence="1">
    <location>
        <begin position="188"/>
        <end position="203"/>
    </location>
</feature>
<sequence length="312" mass="33476">MRRPGQDTETQRGEGHVKTGAGIGVGLSQLRTTADCQEPAEDAGSKEAFFPKPSEKAWHCRHLDAELPAPRTEREYASAALSLRVGSSLRPPYDTDSHIHLQACARVPSRLTPATHTYLSTTRPCLPGRSSGPAAQLPCSRTWSCSCGGPGLLEQVSRILADTWWPRGRGPEHVTASLLGLPGTAKDGVGRERGGKPVSEGGDRQEENCLAVTVLLVGPGGGRPACHSAQAEFANASLLGVVADQEQRLFDLRFSGSAQTYRTRTCILPRCLVTCRHVVVQKLWAWDEEGSRMDGLASPVPLAQLGFPQELG</sequence>
<name>A0A2U3ZZ66_TURTR</name>
<evidence type="ECO:0000313" key="2">
    <source>
        <dbReference type="Proteomes" id="UP000245320"/>
    </source>
</evidence>
<dbReference type="AlphaFoldDB" id="A0A2U3ZZ66"/>
<dbReference type="RefSeq" id="XP_019774036.2">
    <property type="nucleotide sequence ID" value="XM_019918477.2"/>
</dbReference>
<proteinExistence type="predicted"/>
<dbReference type="InParanoid" id="A0A2U3ZZ66"/>
<protein>
    <submittedName>
        <fullName evidence="3">Uncharacterized protein LOC109547152</fullName>
    </submittedName>
</protein>
<dbReference type="Proteomes" id="UP000245320">
    <property type="component" value="Chromosome 2"/>
</dbReference>
<feature type="region of interest" description="Disordered" evidence="1">
    <location>
        <begin position="1"/>
        <end position="46"/>
    </location>
</feature>
<accession>A0A2U3ZZ66</accession>
<organism evidence="2 3">
    <name type="scientific">Tursiops truncatus</name>
    <name type="common">Atlantic bottle-nosed dolphin</name>
    <name type="synonym">Delphinus truncatus</name>
    <dbReference type="NCBI Taxonomy" id="9739"/>
    <lineage>
        <taxon>Eukaryota</taxon>
        <taxon>Metazoa</taxon>
        <taxon>Chordata</taxon>
        <taxon>Craniata</taxon>
        <taxon>Vertebrata</taxon>
        <taxon>Euteleostomi</taxon>
        <taxon>Mammalia</taxon>
        <taxon>Eutheria</taxon>
        <taxon>Laurasiatheria</taxon>
        <taxon>Artiodactyla</taxon>
        <taxon>Whippomorpha</taxon>
        <taxon>Cetacea</taxon>
        <taxon>Odontoceti</taxon>
        <taxon>Delphinidae</taxon>
        <taxon>Tursiops</taxon>
    </lineage>
</organism>
<dbReference type="GeneID" id="109547152"/>
<keyword evidence="2" id="KW-1185">Reference proteome</keyword>
<reference evidence="3" key="1">
    <citation type="submission" date="2025-08" db="UniProtKB">
        <authorList>
            <consortium name="RefSeq"/>
        </authorList>
    </citation>
    <scope>IDENTIFICATION</scope>
    <source>
        <tissue evidence="3">Spleen</tissue>
    </source>
</reference>
<evidence type="ECO:0000256" key="1">
    <source>
        <dbReference type="SAM" id="MobiDB-lite"/>
    </source>
</evidence>
<feature type="region of interest" description="Disordered" evidence="1">
    <location>
        <begin position="175"/>
        <end position="203"/>
    </location>
</feature>